<evidence type="ECO:0000256" key="2">
    <source>
        <dbReference type="ARBA" id="ARBA00023125"/>
    </source>
</evidence>
<evidence type="ECO:0000313" key="5">
    <source>
        <dbReference type="EMBL" id="TQV69075.1"/>
    </source>
</evidence>
<feature type="domain" description="HTH lacI-type" evidence="4">
    <location>
        <begin position="10"/>
        <end position="64"/>
    </location>
</feature>
<name>A0A545SVT1_9RHOB</name>
<keyword evidence="1" id="KW-0805">Transcription regulation</keyword>
<dbReference type="Proteomes" id="UP000315816">
    <property type="component" value="Unassembled WGS sequence"/>
</dbReference>
<dbReference type="Pfam" id="PF00356">
    <property type="entry name" value="LacI"/>
    <property type="match status" value="1"/>
</dbReference>
<dbReference type="InterPro" id="IPR000843">
    <property type="entry name" value="HTH_LacI"/>
</dbReference>
<dbReference type="RefSeq" id="WP_142852826.1">
    <property type="nucleotide sequence ID" value="NZ_FXWW01000001.1"/>
</dbReference>
<evidence type="ECO:0000256" key="3">
    <source>
        <dbReference type="ARBA" id="ARBA00023163"/>
    </source>
</evidence>
<dbReference type="Pfam" id="PF00532">
    <property type="entry name" value="Peripla_BP_1"/>
    <property type="match status" value="1"/>
</dbReference>
<dbReference type="PROSITE" id="PS50932">
    <property type="entry name" value="HTH_LACI_2"/>
    <property type="match status" value="1"/>
</dbReference>
<gene>
    <name evidence="5" type="ORF">FIL88_05770</name>
</gene>
<sequence length="337" mass="36586">MASTPKSKPATAEDVAELAGVSRWTVNRAFKKDASISKRTLDRVMKAAARLDYAPDLLAASLASDRSNLVSLLIDDFANPHKLVMLEALTRVLGAHGLDVLLVNTASQKDTQDALRTARQRRVDAAVLIGSQLSDDLIAQAKGTDHIGKLIVFARLSSEVQAVSICVDDRSAMAVMTDHVLSGGYSRPLFLAGPQTRSAHLLRQQTFVEGWQSATGFRPEDHVVGSYDPRQAYRQVTSFLKGCPEDSWPDVIVCENDALAVGTIDALRHEFGRNVPGDLAVTGFDDTPQAADQSYQLTTYRQPISAMAEALAQVVLGQRDEVGLDRFTGELVIRRSA</sequence>
<dbReference type="CDD" id="cd01392">
    <property type="entry name" value="HTH_LacI"/>
    <property type="match status" value="1"/>
</dbReference>
<dbReference type="AlphaFoldDB" id="A0A545SVT1"/>
<dbReference type="Gene3D" id="3.40.50.2300">
    <property type="match status" value="2"/>
</dbReference>
<protein>
    <submittedName>
        <fullName evidence="5">LacI family transcriptional regulator</fullName>
    </submittedName>
</protein>
<dbReference type="PANTHER" id="PTHR30146">
    <property type="entry name" value="LACI-RELATED TRANSCRIPTIONAL REPRESSOR"/>
    <property type="match status" value="1"/>
</dbReference>
<dbReference type="InterPro" id="IPR001761">
    <property type="entry name" value="Peripla_BP/Lac1_sug-bd_dom"/>
</dbReference>
<keyword evidence="6" id="KW-1185">Reference proteome</keyword>
<dbReference type="InterPro" id="IPR010982">
    <property type="entry name" value="Lambda_DNA-bd_dom_sf"/>
</dbReference>
<evidence type="ECO:0000259" key="4">
    <source>
        <dbReference type="PROSITE" id="PS50932"/>
    </source>
</evidence>
<reference evidence="5 6" key="1">
    <citation type="submission" date="2019-06" db="EMBL/GenBank/DDBJ databases">
        <title>A novel species of marine bacteria.</title>
        <authorList>
            <person name="Wang Y."/>
        </authorList>
    </citation>
    <scope>NUCLEOTIDE SEQUENCE [LARGE SCALE GENOMIC DNA]</scope>
    <source>
        <strain evidence="5 6">MA1-10</strain>
    </source>
</reference>
<evidence type="ECO:0000256" key="1">
    <source>
        <dbReference type="ARBA" id="ARBA00023015"/>
    </source>
</evidence>
<keyword evidence="3" id="KW-0804">Transcription</keyword>
<dbReference type="SMART" id="SM00354">
    <property type="entry name" value="HTH_LACI"/>
    <property type="match status" value="1"/>
</dbReference>
<dbReference type="EMBL" id="VICH01000004">
    <property type="protein sequence ID" value="TQV69075.1"/>
    <property type="molecule type" value="Genomic_DNA"/>
</dbReference>
<dbReference type="InterPro" id="IPR028082">
    <property type="entry name" value="Peripla_BP_I"/>
</dbReference>
<dbReference type="SUPFAM" id="SSF53822">
    <property type="entry name" value="Periplasmic binding protein-like I"/>
    <property type="match status" value="1"/>
</dbReference>
<evidence type="ECO:0000313" key="6">
    <source>
        <dbReference type="Proteomes" id="UP000315816"/>
    </source>
</evidence>
<dbReference type="CDD" id="cd06278">
    <property type="entry name" value="PBP1_LacI-like"/>
    <property type="match status" value="1"/>
</dbReference>
<dbReference type="GO" id="GO:0003700">
    <property type="term" value="F:DNA-binding transcription factor activity"/>
    <property type="evidence" value="ECO:0007669"/>
    <property type="project" value="TreeGrafter"/>
</dbReference>
<proteinExistence type="predicted"/>
<accession>A0A545SVT1</accession>
<comment type="caution">
    <text evidence="5">The sequence shown here is derived from an EMBL/GenBank/DDBJ whole genome shotgun (WGS) entry which is preliminary data.</text>
</comment>
<dbReference type="OrthoDB" id="8433438at2"/>
<organism evidence="5 6">
    <name type="scientific">Aliiroseovarius halocynthiae</name>
    <dbReference type="NCBI Taxonomy" id="985055"/>
    <lineage>
        <taxon>Bacteria</taxon>
        <taxon>Pseudomonadati</taxon>
        <taxon>Pseudomonadota</taxon>
        <taxon>Alphaproteobacteria</taxon>
        <taxon>Rhodobacterales</taxon>
        <taxon>Paracoccaceae</taxon>
        <taxon>Aliiroseovarius</taxon>
    </lineage>
</organism>
<dbReference type="Gene3D" id="1.10.260.40">
    <property type="entry name" value="lambda repressor-like DNA-binding domains"/>
    <property type="match status" value="1"/>
</dbReference>
<dbReference type="GO" id="GO:0000976">
    <property type="term" value="F:transcription cis-regulatory region binding"/>
    <property type="evidence" value="ECO:0007669"/>
    <property type="project" value="TreeGrafter"/>
</dbReference>
<dbReference type="PANTHER" id="PTHR30146:SF154">
    <property type="entry name" value="TRANSCRIPTION REGULATOR, MEMBER OF GALR FAMILY"/>
    <property type="match status" value="1"/>
</dbReference>
<dbReference type="SUPFAM" id="SSF47413">
    <property type="entry name" value="lambda repressor-like DNA-binding domains"/>
    <property type="match status" value="1"/>
</dbReference>
<keyword evidence="2" id="KW-0238">DNA-binding</keyword>